<dbReference type="InterPro" id="IPR036388">
    <property type="entry name" value="WH-like_DNA-bd_sf"/>
</dbReference>
<organism evidence="2 3">
    <name type="scientific">Paenibacillus harenae</name>
    <dbReference type="NCBI Taxonomy" id="306543"/>
    <lineage>
        <taxon>Bacteria</taxon>
        <taxon>Bacillati</taxon>
        <taxon>Bacillota</taxon>
        <taxon>Bacilli</taxon>
        <taxon>Bacillales</taxon>
        <taxon>Paenibacillaceae</taxon>
        <taxon>Paenibacillus</taxon>
    </lineage>
</organism>
<proteinExistence type="predicted"/>
<keyword evidence="3" id="KW-1185">Reference proteome</keyword>
<dbReference type="Pfam" id="PF08281">
    <property type="entry name" value="Sigma70_r4_2"/>
    <property type="match status" value="1"/>
</dbReference>
<sequence>MGEAKKKRIEEIPELDERGFLKDHKDLEAGYRQTHKLLREAIVATGEDGTHPDELILRGAISDVNYAINWMQTGRRPGSKRGIERRSVYQNTVLMDPMIIANFSNAYNSRSGSTLTPEEADRLRDALEILSPQERECYVMAYGHCYSHAEIAKTLKISKGAVDKYVKRAHEKVSRGWQGTLF</sequence>
<dbReference type="RefSeq" id="WP_307205625.1">
    <property type="nucleotide sequence ID" value="NZ_JAUSSU010000007.1"/>
</dbReference>
<dbReference type="Proteomes" id="UP001229346">
    <property type="component" value="Unassembled WGS sequence"/>
</dbReference>
<dbReference type="InterPro" id="IPR013324">
    <property type="entry name" value="RNA_pol_sigma_r3/r4-like"/>
</dbReference>
<comment type="caution">
    <text evidence="2">The sequence shown here is derived from an EMBL/GenBank/DDBJ whole genome shotgun (WGS) entry which is preliminary data.</text>
</comment>
<feature type="domain" description="RNA polymerase sigma factor 70 region 4 type 2" evidence="1">
    <location>
        <begin position="121"/>
        <end position="170"/>
    </location>
</feature>
<evidence type="ECO:0000313" key="3">
    <source>
        <dbReference type="Proteomes" id="UP001229346"/>
    </source>
</evidence>
<dbReference type="InterPro" id="IPR014284">
    <property type="entry name" value="RNA_pol_sigma-70_dom"/>
</dbReference>
<dbReference type="NCBIfam" id="TIGR02937">
    <property type="entry name" value="sigma70-ECF"/>
    <property type="match status" value="1"/>
</dbReference>
<dbReference type="InterPro" id="IPR013249">
    <property type="entry name" value="RNA_pol_sigma70_r4_t2"/>
</dbReference>
<name>A0ABT9U3S8_PAEHA</name>
<dbReference type="Gene3D" id="1.10.10.10">
    <property type="entry name" value="Winged helix-like DNA-binding domain superfamily/Winged helix DNA-binding domain"/>
    <property type="match status" value="1"/>
</dbReference>
<evidence type="ECO:0000259" key="1">
    <source>
        <dbReference type="Pfam" id="PF08281"/>
    </source>
</evidence>
<dbReference type="EMBL" id="JAUSSU010000007">
    <property type="protein sequence ID" value="MDQ0114304.1"/>
    <property type="molecule type" value="Genomic_DNA"/>
</dbReference>
<evidence type="ECO:0000313" key="2">
    <source>
        <dbReference type="EMBL" id="MDQ0114304.1"/>
    </source>
</evidence>
<dbReference type="CDD" id="cd06171">
    <property type="entry name" value="Sigma70_r4"/>
    <property type="match status" value="1"/>
</dbReference>
<reference evidence="2 3" key="1">
    <citation type="submission" date="2023-07" db="EMBL/GenBank/DDBJ databases">
        <title>Sorghum-associated microbial communities from plants grown in Nebraska, USA.</title>
        <authorList>
            <person name="Schachtman D."/>
        </authorList>
    </citation>
    <scope>NUCLEOTIDE SEQUENCE [LARGE SCALE GENOMIC DNA]</scope>
    <source>
        <strain evidence="2 3">CC482</strain>
    </source>
</reference>
<protein>
    <submittedName>
        <fullName evidence="2">RNA polymerase sigma-70 factor (ECF subfamily)</fullName>
    </submittedName>
</protein>
<gene>
    <name evidence="2" type="ORF">J2T15_003759</name>
</gene>
<accession>A0ABT9U3S8</accession>
<dbReference type="SUPFAM" id="SSF88659">
    <property type="entry name" value="Sigma3 and sigma4 domains of RNA polymerase sigma factors"/>
    <property type="match status" value="1"/>
</dbReference>
<dbReference type="NCBIfam" id="NF005385">
    <property type="entry name" value="PRK06930.1"/>
    <property type="match status" value="1"/>
</dbReference>